<dbReference type="PANTHER" id="PTHR11895:SF176">
    <property type="entry name" value="AMIDASE AMID-RELATED"/>
    <property type="match status" value="1"/>
</dbReference>
<dbReference type="STRING" id="574096.HA38_06265"/>
<reference evidence="2 3" key="1">
    <citation type="submission" date="2018-05" db="EMBL/GenBank/DDBJ databases">
        <title>Genomic Encyclopedia of Type Strains, Phase IV (KMG-V): Genome sequencing to study the core and pangenomes of soil and plant-associated prokaryotes.</title>
        <authorList>
            <person name="Whitman W."/>
        </authorList>
    </citation>
    <scope>NUCLEOTIDE SEQUENCE [LARGE SCALE GENOMIC DNA]</scope>
    <source>
        <strain evidence="2 3">PNA 200-10</strain>
    </source>
</reference>
<name>A0A2V2BT70_9GAMM</name>
<feature type="domain" description="Amidase" evidence="1">
    <location>
        <begin position="35"/>
        <end position="440"/>
    </location>
</feature>
<dbReference type="SUPFAM" id="SSF75304">
    <property type="entry name" value="Amidase signature (AS) enzymes"/>
    <property type="match status" value="1"/>
</dbReference>
<dbReference type="Gene3D" id="3.90.1300.10">
    <property type="entry name" value="Amidase signature (AS) domain"/>
    <property type="match status" value="1"/>
</dbReference>
<dbReference type="OrthoDB" id="9811471at2"/>
<proteinExistence type="predicted"/>
<dbReference type="InterPro" id="IPR000120">
    <property type="entry name" value="Amidase"/>
</dbReference>
<gene>
    <name evidence="2" type="ORF">C7431_101594</name>
</gene>
<dbReference type="EMBL" id="QGHF01000001">
    <property type="protein sequence ID" value="PWL00782.1"/>
    <property type="molecule type" value="Genomic_DNA"/>
</dbReference>
<evidence type="ECO:0000313" key="3">
    <source>
        <dbReference type="Proteomes" id="UP000245981"/>
    </source>
</evidence>
<dbReference type="PANTHER" id="PTHR11895">
    <property type="entry name" value="TRANSAMIDASE"/>
    <property type="match status" value="1"/>
</dbReference>
<dbReference type="InterPro" id="IPR036928">
    <property type="entry name" value="AS_sf"/>
</dbReference>
<dbReference type="GO" id="GO:0016740">
    <property type="term" value="F:transferase activity"/>
    <property type="evidence" value="ECO:0007669"/>
    <property type="project" value="UniProtKB-KW"/>
</dbReference>
<evidence type="ECO:0000259" key="1">
    <source>
        <dbReference type="Pfam" id="PF01425"/>
    </source>
</evidence>
<dbReference type="InterPro" id="IPR023631">
    <property type="entry name" value="Amidase_dom"/>
</dbReference>
<evidence type="ECO:0000313" key="2">
    <source>
        <dbReference type="EMBL" id="PWL00782.1"/>
    </source>
</evidence>
<comment type="caution">
    <text evidence="2">The sequence shown here is derived from an EMBL/GenBank/DDBJ whole genome shotgun (WGS) entry which is preliminary data.</text>
</comment>
<dbReference type="RefSeq" id="WP_109716362.1">
    <property type="nucleotide sequence ID" value="NZ_QGHF01000001.1"/>
</dbReference>
<dbReference type="Proteomes" id="UP000245981">
    <property type="component" value="Unassembled WGS sequence"/>
</dbReference>
<dbReference type="AlphaFoldDB" id="A0A2V2BT70"/>
<dbReference type="Pfam" id="PF01425">
    <property type="entry name" value="Amidase"/>
    <property type="match status" value="1"/>
</dbReference>
<keyword evidence="2" id="KW-0808">Transferase</keyword>
<accession>A0A2V2BT70</accession>
<organism evidence="2 3">
    <name type="scientific">Pantoea allii</name>
    <dbReference type="NCBI Taxonomy" id="574096"/>
    <lineage>
        <taxon>Bacteria</taxon>
        <taxon>Pseudomonadati</taxon>
        <taxon>Pseudomonadota</taxon>
        <taxon>Gammaproteobacteria</taxon>
        <taxon>Enterobacterales</taxon>
        <taxon>Erwiniaceae</taxon>
        <taxon>Pantoea</taxon>
    </lineage>
</organism>
<protein>
    <submittedName>
        <fullName evidence="2">Aspartyl-tRNA(Asn)/glutamyl-tRNA(Gln) amidotransferase subunit A</fullName>
    </submittedName>
</protein>
<sequence>MQAENVRQLFMAGQIDALGISALYAQQRLSPLAFTEACLKAAENAPSVFIAVTAARARDEAEASTLRWQQCRPLSPLDGIPVAWKDLFDIQSSQTTAGSATRKNVPVAQQDAALVAQCSAAGLVTLGKTNLSEFAFSGLGLNPYFGTPGIRTNTPHLYAPGGSSSGAGRAIAEGLACIAFGTDTGGSIRIPAAFSGTIGYRASRHRYAMDGVYPLAQSLDTVGPLCRSVRDAIALDDILCGREKMRFPAPHFRFDDALLAACQPAVRDNGYRRLEQLTAAGFDVERAPLAAFNQALAWIEDNGWPGGREAWLLHHELLASPDAEVMDPRVRDRLLAASHQDPAVLTTFLTQRKQWQQALAAELDGAVLITPTVAHTAPELAPLMRDSTLFADTNLATLRLTMPGSLLDMPGIAFPTGTDSDGLPTSLLFSLPAGEDRRLLHAASTVAGTFTADTSVCA</sequence>